<feature type="transmembrane region" description="Helical" evidence="7">
    <location>
        <begin position="37"/>
        <end position="59"/>
    </location>
</feature>
<keyword evidence="6 7" id="KW-0472">Membrane</keyword>
<comment type="similarity">
    <text evidence="2">Belongs to the EamA transporter family.</text>
</comment>
<keyword evidence="4 7" id="KW-0812">Transmembrane</keyword>
<feature type="domain" description="EamA" evidence="8">
    <location>
        <begin position="152"/>
        <end position="288"/>
    </location>
</feature>
<feature type="transmembrane region" description="Helical" evidence="7">
    <location>
        <begin position="183"/>
        <end position="202"/>
    </location>
</feature>
<proteinExistence type="inferred from homology"/>
<dbReference type="HOGENOM" id="CLU_033863_4_4_9"/>
<keyword evidence="5 7" id="KW-1133">Transmembrane helix</keyword>
<feature type="transmembrane region" description="Helical" evidence="7">
    <location>
        <begin position="100"/>
        <end position="118"/>
    </location>
</feature>
<feature type="transmembrane region" description="Helical" evidence="7">
    <location>
        <begin position="273"/>
        <end position="293"/>
    </location>
</feature>
<evidence type="ECO:0000256" key="1">
    <source>
        <dbReference type="ARBA" id="ARBA00004651"/>
    </source>
</evidence>
<dbReference type="Gene3D" id="1.10.3730.20">
    <property type="match status" value="2"/>
</dbReference>
<evidence type="ECO:0000256" key="6">
    <source>
        <dbReference type="ARBA" id="ARBA00023136"/>
    </source>
</evidence>
<name>A0A078M719_9STAP</name>
<evidence type="ECO:0000256" key="7">
    <source>
        <dbReference type="SAM" id="Phobius"/>
    </source>
</evidence>
<evidence type="ECO:0000313" key="10">
    <source>
        <dbReference type="Proteomes" id="UP000044136"/>
    </source>
</evidence>
<dbReference type="EMBL" id="CCSE01000001">
    <property type="protein sequence ID" value="CEA02055.1"/>
    <property type="molecule type" value="Genomic_DNA"/>
</dbReference>
<dbReference type="Pfam" id="PF00892">
    <property type="entry name" value="EamA"/>
    <property type="match status" value="2"/>
</dbReference>
<gene>
    <name evidence="9" type="ORF">BN1048_01583</name>
</gene>
<dbReference type="RefSeq" id="WP_035810072.1">
    <property type="nucleotide sequence ID" value="NZ_CCSE01000001.1"/>
</dbReference>
<dbReference type="PANTHER" id="PTHR32322">
    <property type="entry name" value="INNER MEMBRANE TRANSPORTER"/>
    <property type="match status" value="1"/>
</dbReference>
<dbReference type="SUPFAM" id="SSF103481">
    <property type="entry name" value="Multidrug resistance efflux transporter EmrE"/>
    <property type="match status" value="2"/>
</dbReference>
<dbReference type="STRING" id="1461582.BN1048_01583"/>
<feature type="domain" description="EamA" evidence="8">
    <location>
        <begin position="9"/>
        <end position="140"/>
    </location>
</feature>
<dbReference type="InterPro" id="IPR050638">
    <property type="entry name" value="AA-Vitamin_Transporters"/>
</dbReference>
<reference evidence="9 10" key="1">
    <citation type="submission" date="2014-07" db="EMBL/GenBank/DDBJ databases">
        <authorList>
            <person name="Urmite Genomes Urmite Genomes"/>
        </authorList>
    </citation>
    <scope>NUCLEOTIDE SEQUENCE [LARGE SCALE GENOMIC DNA]</scope>
    <source>
        <strain evidence="9 10">13MG44_air</strain>
    </source>
</reference>
<evidence type="ECO:0000256" key="2">
    <source>
        <dbReference type="ARBA" id="ARBA00007362"/>
    </source>
</evidence>
<evidence type="ECO:0000259" key="8">
    <source>
        <dbReference type="Pfam" id="PF00892"/>
    </source>
</evidence>
<dbReference type="AlphaFoldDB" id="A0A078M719"/>
<feature type="transmembrane region" description="Helical" evidence="7">
    <location>
        <begin position="7"/>
        <end position="31"/>
    </location>
</feature>
<evidence type="ECO:0000256" key="5">
    <source>
        <dbReference type="ARBA" id="ARBA00022989"/>
    </source>
</evidence>
<accession>A0A078M719</accession>
<feature type="transmembrane region" description="Helical" evidence="7">
    <location>
        <begin position="125"/>
        <end position="141"/>
    </location>
</feature>
<feature type="transmembrane region" description="Helical" evidence="7">
    <location>
        <begin position="217"/>
        <end position="236"/>
    </location>
</feature>
<comment type="subcellular location">
    <subcellularLocation>
        <location evidence="1">Cell membrane</location>
        <topology evidence="1">Multi-pass membrane protein</topology>
    </subcellularLocation>
</comment>
<sequence length="306" mass="33860">MNQKRQIIIYSLIFTIMVLWGINIVILKVLVTELPPATMTAFRVMLAGITTMTILILSSSIRKITGYEWKYMLLGMVFGVILHHALLAISLTMIDASSAALILALVPLTTAVMAVIFLGEKLTPARTLGILIALTGVFFIQDESFTSFTFSLGEILIFISMFTQALSFIFIRKVTMTLSPTQTTAMMFLTGSLGLVIVSFIVEPGGIKEMFSAEPYVYVLFVLSGIIVTGFGYMVYNSAIKEIGAGQTVIFNNFVPFFGVIFSMIFLNETITNAQIAGFVLVVIGVLFGTGYIEYTWRKRNKKNEF</sequence>
<dbReference type="PANTHER" id="PTHR32322:SF18">
    <property type="entry name" value="S-ADENOSYLMETHIONINE_S-ADENOSYLHOMOCYSTEINE TRANSPORTER"/>
    <property type="match status" value="1"/>
</dbReference>
<dbReference type="OrthoDB" id="4529062at2"/>
<feature type="transmembrane region" description="Helical" evidence="7">
    <location>
        <begin position="71"/>
        <end position="94"/>
    </location>
</feature>
<evidence type="ECO:0000256" key="4">
    <source>
        <dbReference type="ARBA" id="ARBA00022692"/>
    </source>
</evidence>
<feature type="transmembrane region" description="Helical" evidence="7">
    <location>
        <begin position="147"/>
        <end position="171"/>
    </location>
</feature>
<organism evidence="9 10">
    <name type="scientific">Jeotgalicoccus saudimassiliensis</name>
    <dbReference type="NCBI Taxonomy" id="1461582"/>
    <lineage>
        <taxon>Bacteria</taxon>
        <taxon>Bacillati</taxon>
        <taxon>Bacillota</taxon>
        <taxon>Bacilli</taxon>
        <taxon>Bacillales</taxon>
        <taxon>Staphylococcaceae</taxon>
        <taxon>Jeotgalicoccus</taxon>
    </lineage>
</organism>
<feature type="transmembrane region" description="Helical" evidence="7">
    <location>
        <begin position="248"/>
        <end position="267"/>
    </location>
</feature>
<dbReference type="Proteomes" id="UP000044136">
    <property type="component" value="Unassembled WGS sequence"/>
</dbReference>
<keyword evidence="10" id="KW-1185">Reference proteome</keyword>
<dbReference type="InterPro" id="IPR000620">
    <property type="entry name" value="EamA_dom"/>
</dbReference>
<evidence type="ECO:0000256" key="3">
    <source>
        <dbReference type="ARBA" id="ARBA00022475"/>
    </source>
</evidence>
<protein>
    <submittedName>
        <fullName evidence="9">Putative DMT superfamily transporter inner membrane protein</fullName>
    </submittedName>
</protein>
<dbReference type="InterPro" id="IPR037185">
    <property type="entry name" value="EmrE-like"/>
</dbReference>
<evidence type="ECO:0000313" key="9">
    <source>
        <dbReference type="EMBL" id="CEA02055.1"/>
    </source>
</evidence>
<dbReference type="eggNOG" id="COG0697">
    <property type="taxonomic scope" value="Bacteria"/>
</dbReference>
<keyword evidence="3" id="KW-1003">Cell membrane</keyword>
<dbReference type="GO" id="GO:0005886">
    <property type="term" value="C:plasma membrane"/>
    <property type="evidence" value="ECO:0007669"/>
    <property type="project" value="UniProtKB-SubCell"/>
</dbReference>